<reference evidence="11 12" key="1">
    <citation type="submission" date="2020-06" db="EMBL/GenBank/DDBJ databases">
        <title>New insights into brucella suis CRO type strains.</title>
        <authorList>
            <person name="Duvnjak S."/>
            <person name="Pavlinec Z."/>
            <person name="Vaser R."/>
            <person name="Sikic M."/>
            <person name="Kizanovic K."/>
            <person name="Spicic S."/>
        </authorList>
    </citation>
    <scope>NUCLEOTIDE SEQUENCE [LARGE SCALE GENOMIC DNA]</scope>
    <source>
        <strain evidence="11 12">CVI_72</strain>
    </source>
</reference>
<dbReference type="FunFam" id="3.30.470.20:FF:000028">
    <property type="entry name" value="Methylcrotonoyl-CoA carboxylase subunit alpha, mitochondrial"/>
    <property type="match status" value="1"/>
</dbReference>
<dbReference type="InterPro" id="IPR011764">
    <property type="entry name" value="Biotin_carboxylation_dom"/>
</dbReference>
<evidence type="ECO:0000256" key="1">
    <source>
        <dbReference type="ARBA" id="ARBA00001953"/>
    </source>
</evidence>
<dbReference type="PROSITE" id="PS50975">
    <property type="entry name" value="ATP_GRASP"/>
    <property type="match status" value="1"/>
</dbReference>
<dbReference type="SUPFAM" id="SSF52440">
    <property type="entry name" value="PreATP-grasp domain"/>
    <property type="match status" value="1"/>
</dbReference>
<feature type="domain" description="Lipoyl-binding" evidence="8">
    <location>
        <begin position="592"/>
        <end position="669"/>
    </location>
</feature>
<dbReference type="InterPro" id="IPR011054">
    <property type="entry name" value="Rudment_hybrid_motif"/>
</dbReference>
<dbReference type="Pfam" id="PF02785">
    <property type="entry name" value="Biotin_carb_C"/>
    <property type="match status" value="1"/>
</dbReference>
<evidence type="ECO:0000256" key="2">
    <source>
        <dbReference type="ARBA" id="ARBA00022598"/>
    </source>
</evidence>
<dbReference type="GO" id="GO:0005524">
    <property type="term" value="F:ATP binding"/>
    <property type="evidence" value="ECO:0007669"/>
    <property type="project" value="UniProtKB-UniRule"/>
</dbReference>
<dbReference type="SUPFAM" id="SSF56059">
    <property type="entry name" value="Glutathione synthetase ATP-binding domain-like"/>
    <property type="match status" value="1"/>
</dbReference>
<evidence type="ECO:0000259" key="9">
    <source>
        <dbReference type="PROSITE" id="PS50975"/>
    </source>
</evidence>
<dbReference type="PANTHER" id="PTHR18866">
    <property type="entry name" value="CARBOXYLASE:PYRUVATE/ACETYL-COA/PROPIONYL-COA CARBOXYLASE"/>
    <property type="match status" value="1"/>
</dbReference>
<evidence type="ECO:0000256" key="7">
    <source>
        <dbReference type="PROSITE-ProRule" id="PRU00409"/>
    </source>
</evidence>
<dbReference type="AlphaFoldDB" id="A0A7L9M9P0"/>
<gene>
    <name evidence="11" type="ORF">HUZ30_00080</name>
</gene>
<dbReference type="RefSeq" id="WP_006193098.1">
    <property type="nucleotide sequence ID" value="NZ_CP054955.1"/>
</dbReference>
<dbReference type="InterPro" id="IPR005481">
    <property type="entry name" value="BC-like_N"/>
</dbReference>
<dbReference type="Gene3D" id="3.30.470.20">
    <property type="entry name" value="ATP-grasp fold, B domain"/>
    <property type="match status" value="1"/>
</dbReference>
<dbReference type="PROSITE" id="PS50979">
    <property type="entry name" value="BC"/>
    <property type="match status" value="1"/>
</dbReference>
<dbReference type="SMART" id="SM00878">
    <property type="entry name" value="Biotin_carb_C"/>
    <property type="match status" value="1"/>
</dbReference>
<dbReference type="NCBIfam" id="NF006367">
    <property type="entry name" value="PRK08591.1"/>
    <property type="match status" value="1"/>
</dbReference>
<dbReference type="FunFam" id="3.40.50.20:FF:000010">
    <property type="entry name" value="Propionyl-CoA carboxylase subunit alpha"/>
    <property type="match status" value="1"/>
</dbReference>
<dbReference type="PANTHER" id="PTHR18866:SF33">
    <property type="entry name" value="METHYLCROTONOYL-COA CARBOXYLASE SUBUNIT ALPHA, MITOCHONDRIAL-RELATED"/>
    <property type="match status" value="1"/>
</dbReference>
<feature type="domain" description="ATP-grasp" evidence="9">
    <location>
        <begin position="138"/>
        <end position="340"/>
    </location>
</feature>
<dbReference type="EMBL" id="CP054955">
    <property type="protein sequence ID" value="QOK63279.1"/>
    <property type="molecule type" value="Genomic_DNA"/>
</dbReference>
<feature type="domain" description="Biotin carboxylation" evidence="10">
    <location>
        <begin position="19"/>
        <end position="467"/>
    </location>
</feature>
<evidence type="ECO:0000313" key="11">
    <source>
        <dbReference type="EMBL" id="QOK63279.1"/>
    </source>
</evidence>
<evidence type="ECO:0000256" key="5">
    <source>
        <dbReference type="ARBA" id="ARBA00022946"/>
    </source>
</evidence>
<dbReference type="InterPro" id="IPR011761">
    <property type="entry name" value="ATP-grasp"/>
</dbReference>
<dbReference type="PROSITE" id="PS00867">
    <property type="entry name" value="CPSASE_2"/>
    <property type="match status" value="1"/>
</dbReference>
<organism evidence="11 12">
    <name type="scientific">Brucella suis bv. 4</name>
    <dbReference type="NCBI Taxonomy" id="1567501"/>
    <lineage>
        <taxon>Bacteria</taxon>
        <taxon>Pseudomonadati</taxon>
        <taxon>Pseudomonadota</taxon>
        <taxon>Alphaproteobacteria</taxon>
        <taxon>Hyphomicrobiales</taxon>
        <taxon>Brucellaceae</taxon>
        <taxon>Brucella/Ochrobactrum group</taxon>
        <taxon>Brucella</taxon>
    </lineage>
</organism>
<dbReference type="Proteomes" id="UP000593625">
    <property type="component" value="Chromosome I"/>
</dbReference>
<dbReference type="GO" id="GO:0046872">
    <property type="term" value="F:metal ion binding"/>
    <property type="evidence" value="ECO:0007669"/>
    <property type="project" value="InterPro"/>
</dbReference>
<dbReference type="InterPro" id="IPR011053">
    <property type="entry name" value="Single_hybrid_motif"/>
</dbReference>
<dbReference type="InterPro" id="IPR050856">
    <property type="entry name" value="Biotin_carboxylase_complex"/>
</dbReference>
<dbReference type="Pfam" id="PF02786">
    <property type="entry name" value="CPSase_L_D2"/>
    <property type="match status" value="1"/>
</dbReference>
<dbReference type="Pfam" id="PF00289">
    <property type="entry name" value="Biotin_carb_N"/>
    <property type="match status" value="1"/>
</dbReference>
<accession>A0A7L9M9P0</accession>
<dbReference type="InterPro" id="IPR048429">
    <property type="entry name" value="MCC_alpha_BT"/>
</dbReference>
<keyword evidence="4 7" id="KW-0067">ATP-binding</keyword>
<dbReference type="SUPFAM" id="SSF51246">
    <property type="entry name" value="Rudiment single hybrid motif"/>
    <property type="match status" value="1"/>
</dbReference>
<dbReference type="Gene3D" id="3.30.700.40">
    <property type="match status" value="1"/>
</dbReference>
<dbReference type="Gene3D" id="2.40.50.100">
    <property type="match status" value="1"/>
</dbReference>
<keyword evidence="6" id="KW-0092">Biotin</keyword>
<evidence type="ECO:0000259" key="8">
    <source>
        <dbReference type="PROSITE" id="PS50968"/>
    </source>
</evidence>
<dbReference type="FunFam" id="3.30.1490.20:FF:000003">
    <property type="entry name" value="acetyl-CoA carboxylase isoform X1"/>
    <property type="match status" value="1"/>
</dbReference>
<evidence type="ECO:0000313" key="12">
    <source>
        <dbReference type="Proteomes" id="UP000593625"/>
    </source>
</evidence>
<keyword evidence="2" id="KW-0436">Ligase</keyword>
<keyword evidence="3 7" id="KW-0547">Nucleotide-binding</keyword>
<keyword evidence="5" id="KW-0809">Transit peptide</keyword>
<evidence type="ECO:0000256" key="4">
    <source>
        <dbReference type="ARBA" id="ARBA00022840"/>
    </source>
</evidence>
<dbReference type="SUPFAM" id="SSF51230">
    <property type="entry name" value="Single hybrid motif"/>
    <property type="match status" value="1"/>
</dbReference>
<dbReference type="InterPro" id="IPR005482">
    <property type="entry name" value="Biotin_COase_C"/>
</dbReference>
<dbReference type="FunFam" id="2.40.50.100:FF:000003">
    <property type="entry name" value="Acetyl-CoA carboxylase biotin carboxyl carrier protein"/>
    <property type="match status" value="1"/>
</dbReference>
<comment type="cofactor">
    <cofactor evidence="1">
        <name>biotin</name>
        <dbReference type="ChEBI" id="CHEBI:57586"/>
    </cofactor>
</comment>
<evidence type="ECO:0000256" key="3">
    <source>
        <dbReference type="ARBA" id="ARBA00022741"/>
    </source>
</evidence>
<dbReference type="PROSITE" id="PS50968">
    <property type="entry name" value="BIOTINYL_LIPOYL"/>
    <property type="match status" value="1"/>
</dbReference>
<evidence type="ECO:0000259" key="10">
    <source>
        <dbReference type="PROSITE" id="PS50979"/>
    </source>
</evidence>
<dbReference type="CDD" id="cd06850">
    <property type="entry name" value="biotinyl_domain"/>
    <property type="match status" value="1"/>
</dbReference>
<dbReference type="Pfam" id="PF00364">
    <property type="entry name" value="Biotin_lipoyl"/>
    <property type="match status" value="1"/>
</dbReference>
<dbReference type="GO" id="GO:0016874">
    <property type="term" value="F:ligase activity"/>
    <property type="evidence" value="ECO:0007669"/>
    <property type="project" value="UniProtKB-KW"/>
</dbReference>
<protein>
    <submittedName>
        <fullName evidence="11">Acetyl/propionyl/methylcrotonyl-CoA carboxylase subunit alpha</fullName>
    </submittedName>
</protein>
<name>A0A7L9M9P0_BRUSS</name>
<proteinExistence type="predicted"/>
<dbReference type="InterPro" id="IPR000089">
    <property type="entry name" value="Biotin_lipoyl"/>
</dbReference>
<evidence type="ECO:0000256" key="6">
    <source>
        <dbReference type="ARBA" id="ARBA00023267"/>
    </source>
</evidence>
<dbReference type="Pfam" id="PF21139">
    <property type="entry name" value="BT_MCC_alpha"/>
    <property type="match status" value="1"/>
</dbReference>
<dbReference type="InterPro" id="IPR005479">
    <property type="entry name" value="CPAse_ATP-bd"/>
</dbReference>
<sequence length="673" mass="72300">MRKSVKRFSARIPRGKNAMFQKILIANRGEIACRVIRTACKLGIATVAIYSDADARALHVEMADEAVRVGPAASAQSYLNVDAIIKAAKETGAEAIHPGYGFLSENPAFVDAVEEAGLIFIGPSAKAIRAMGLKDAAKALMEKAGVPVVPGYHGDNQDGAFLKSEADRITYPVLIKARAGGGGKGMCRVDSAADFAAALESARREAEASFGDGAVLVEKYMAKPRHIEVQVFGDNHGNAVHLFERDCSLQRRHQKVIEEAPAPGMTEEMRAAMGEAAVKAALTIGYSGAGTVEFIADVSEGLRPDRFFFMEMNTRLQVEHPVTEAITGRDLVEWQLRVASGEALPKRQDELSINGWAFEARLYAEDPARDFLPATGKLALFVPPENARVDSGVRTGDTITPFYDPMIAKIITHGATRDEALNRLDAALNKTRIAGLVTNRQFLSALCNLEAFRTGDVDTGLIGRETAALFTDAQPSDIAFALAALGALDLLDAPEKSDPWSGLRGFRLWGEASRSVLIEHHGERRTVSFTARGDRHFGFAFGTMDIRAHKNGLVRFAIDGRVSEASVSRIGHDVTVQIEGHDTIFHHVLATGAEEDASSESRILSPMPGLVRLVSVVEGASVAKGDPLVTMEAMKMELSPTAPRDGKVASVTVAAGDQVNEGALLVELEEQHG</sequence>
<dbReference type="InterPro" id="IPR016185">
    <property type="entry name" value="PreATP-grasp_dom_sf"/>
</dbReference>